<evidence type="ECO:0000313" key="1">
    <source>
        <dbReference type="EMBL" id="VTU09335.1"/>
    </source>
</evidence>
<dbReference type="EMBL" id="CABFKI010000015">
    <property type="protein sequence ID" value="VTU09335.1"/>
    <property type="molecule type" value="Genomic_DNA"/>
</dbReference>
<comment type="caution">
    <text evidence="1">The sequence shown here is derived from an EMBL/GenBank/DDBJ whole genome shotgun (WGS) entry which is preliminary data.</text>
</comment>
<protein>
    <submittedName>
        <fullName evidence="1">Uncharacterized protein</fullName>
    </submittedName>
</protein>
<keyword evidence="2" id="KW-1185">Reference proteome</keyword>
<reference evidence="1 2" key="1">
    <citation type="submission" date="2019-05" db="EMBL/GenBank/DDBJ databases">
        <authorList>
            <consortium name="Pathogen Informatics"/>
        </authorList>
    </citation>
    <scope>NUCLEOTIDE SEQUENCE [LARGE SCALE GENOMIC DNA]</scope>
    <source>
        <strain evidence="1 2">NM319</strain>
    </source>
</reference>
<name>A0ABY6TLZ9_9PAST</name>
<sequence length="97" mass="11447">MRILKKYRIVYSSHSEYIHFNPIFIENSLHQAKRLASKHLPEELKNSKSAIIEIFCDDFSKNEPIASKYGTTKNSYWLAHPLLKDFDFWDFTGDTGY</sequence>
<organism evidence="1 2">
    <name type="scientific">Actinobacillus porcinus</name>
    <dbReference type="NCBI Taxonomy" id="51048"/>
    <lineage>
        <taxon>Bacteria</taxon>
        <taxon>Pseudomonadati</taxon>
        <taxon>Pseudomonadota</taxon>
        <taxon>Gammaproteobacteria</taxon>
        <taxon>Pasteurellales</taxon>
        <taxon>Pasteurellaceae</taxon>
        <taxon>Actinobacillus</taxon>
    </lineage>
</organism>
<evidence type="ECO:0000313" key="2">
    <source>
        <dbReference type="Proteomes" id="UP000308167"/>
    </source>
</evidence>
<accession>A0ABY6TLZ9</accession>
<gene>
    <name evidence="1" type="ORF">SAMEA1410922_01949</name>
</gene>
<dbReference type="RefSeq" id="WP_135710946.1">
    <property type="nucleotide sequence ID" value="NZ_CABFKI010000015.1"/>
</dbReference>
<dbReference type="GeneID" id="86156318"/>
<dbReference type="Proteomes" id="UP000308167">
    <property type="component" value="Unassembled WGS sequence"/>
</dbReference>
<proteinExistence type="predicted"/>